<feature type="signal peptide" evidence="10">
    <location>
        <begin position="1"/>
        <end position="20"/>
    </location>
</feature>
<dbReference type="SUPFAM" id="SSF103473">
    <property type="entry name" value="MFS general substrate transporter"/>
    <property type="match status" value="1"/>
</dbReference>
<dbReference type="GO" id="GO:0005353">
    <property type="term" value="F:fructose transmembrane transporter activity"/>
    <property type="evidence" value="ECO:0007669"/>
    <property type="project" value="UniProtKB-ARBA"/>
</dbReference>
<dbReference type="PANTHER" id="PTHR23503">
    <property type="entry name" value="SOLUTE CARRIER FAMILY 2"/>
    <property type="match status" value="1"/>
</dbReference>
<keyword evidence="3" id="KW-1003">Cell membrane</keyword>
<dbReference type="InterPro" id="IPR020846">
    <property type="entry name" value="MFS_dom"/>
</dbReference>
<feature type="transmembrane region" description="Helical" evidence="9">
    <location>
        <begin position="154"/>
        <end position="177"/>
    </location>
</feature>
<evidence type="ECO:0000256" key="6">
    <source>
        <dbReference type="ARBA" id="ARBA00023136"/>
    </source>
</evidence>
<accession>A0A482VMV9</accession>
<gene>
    <name evidence="12" type="ORF">BDFB_008092</name>
</gene>
<dbReference type="InterPro" id="IPR036259">
    <property type="entry name" value="MFS_trans_sf"/>
</dbReference>
<dbReference type="Proteomes" id="UP000292052">
    <property type="component" value="Unassembled WGS sequence"/>
</dbReference>
<evidence type="ECO:0000256" key="2">
    <source>
        <dbReference type="ARBA" id="ARBA00022448"/>
    </source>
</evidence>
<comment type="similarity">
    <text evidence="8">Belongs to the major facilitator superfamily. Sugar transporter (TC 2.A.1.1) family.</text>
</comment>
<keyword evidence="6 9" id="KW-0472">Membrane</keyword>
<feature type="chain" id="PRO_5019785164" evidence="10">
    <location>
        <begin position="21"/>
        <end position="437"/>
    </location>
</feature>
<keyword evidence="13" id="KW-1185">Reference proteome</keyword>
<dbReference type="InterPro" id="IPR003663">
    <property type="entry name" value="Sugar/inositol_transpt"/>
</dbReference>
<dbReference type="InterPro" id="IPR045263">
    <property type="entry name" value="GLUT"/>
</dbReference>
<evidence type="ECO:0000259" key="11">
    <source>
        <dbReference type="PROSITE" id="PS50850"/>
    </source>
</evidence>
<evidence type="ECO:0000256" key="9">
    <source>
        <dbReference type="SAM" id="Phobius"/>
    </source>
</evidence>
<feature type="transmembrane region" description="Helical" evidence="9">
    <location>
        <begin position="333"/>
        <end position="355"/>
    </location>
</feature>
<evidence type="ECO:0000256" key="8">
    <source>
        <dbReference type="RuleBase" id="RU003346"/>
    </source>
</evidence>
<comment type="subcellular location">
    <subcellularLocation>
        <location evidence="1">Cell membrane</location>
        <topology evidence="1">Multi-pass membrane protein</topology>
    </subcellularLocation>
</comment>
<keyword evidence="2 8" id="KW-0813">Transport</keyword>
<comment type="caution">
    <text evidence="12">The sequence shown here is derived from an EMBL/GenBank/DDBJ whole genome shotgun (WGS) entry which is preliminary data.</text>
</comment>
<feature type="transmembrane region" description="Helical" evidence="9">
    <location>
        <begin position="94"/>
        <end position="114"/>
    </location>
</feature>
<feature type="transmembrane region" description="Helical" evidence="9">
    <location>
        <begin position="120"/>
        <end position="142"/>
    </location>
</feature>
<protein>
    <submittedName>
        <fullName evidence="12">Sugar tr and/or MFS 1 domain containing protein</fullName>
    </submittedName>
</protein>
<evidence type="ECO:0000313" key="13">
    <source>
        <dbReference type="Proteomes" id="UP000292052"/>
    </source>
</evidence>
<evidence type="ECO:0000256" key="10">
    <source>
        <dbReference type="SAM" id="SignalP"/>
    </source>
</evidence>
<evidence type="ECO:0000256" key="3">
    <source>
        <dbReference type="ARBA" id="ARBA00022475"/>
    </source>
</evidence>
<keyword evidence="10" id="KW-0732">Signal</keyword>
<dbReference type="GO" id="GO:1990539">
    <property type="term" value="P:fructose import across plasma membrane"/>
    <property type="evidence" value="ECO:0007669"/>
    <property type="project" value="UniProtKB-ARBA"/>
</dbReference>
<dbReference type="PANTHER" id="PTHR23503:SF8">
    <property type="entry name" value="FACILITATED GLUCOSE TRANSPORTER PROTEIN 1"/>
    <property type="match status" value="1"/>
</dbReference>
<dbReference type="GO" id="GO:0005886">
    <property type="term" value="C:plasma membrane"/>
    <property type="evidence" value="ECO:0007669"/>
    <property type="project" value="UniProtKB-SubCell"/>
</dbReference>
<reference evidence="12 13" key="1">
    <citation type="submission" date="2017-03" db="EMBL/GenBank/DDBJ databases">
        <title>Genome of the blue death feigning beetle - Asbolus verrucosus.</title>
        <authorList>
            <person name="Rider S.D."/>
        </authorList>
    </citation>
    <scope>NUCLEOTIDE SEQUENCE [LARGE SCALE GENOMIC DNA]</scope>
    <source>
        <strain evidence="12">Butters</strain>
        <tissue evidence="12">Head and leg muscle</tissue>
    </source>
</reference>
<name>A0A482VMV9_ASBVE</name>
<dbReference type="PROSITE" id="PS00216">
    <property type="entry name" value="SUGAR_TRANSPORT_1"/>
    <property type="match status" value="1"/>
</dbReference>
<evidence type="ECO:0000313" key="12">
    <source>
        <dbReference type="EMBL" id="RZC33698.1"/>
    </source>
</evidence>
<evidence type="ECO:0000256" key="1">
    <source>
        <dbReference type="ARBA" id="ARBA00004651"/>
    </source>
</evidence>
<feature type="transmembrane region" description="Helical" evidence="9">
    <location>
        <begin position="265"/>
        <end position="289"/>
    </location>
</feature>
<dbReference type="Gene3D" id="1.20.1250.20">
    <property type="entry name" value="MFS general substrate transporter like domains"/>
    <property type="match status" value="1"/>
</dbReference>
<keyword evidence="7" id="KW-0325">Glycoprotein</keyword>
<feature type="transmembrane region" description="Helical" evidence="9">
    <location>
        <begin position="367"/>
        <end position="391"/>
    </location>
</feature>
<dbReference type="NCBIfam" id="TIGR00879">
    <property type="entry name" value="SP"/>
    <property type="match status" value="1"/>
</dbReference>
<dbReference type="STRING" id="1661398.A0A482VMV9"/>
<dbReference type="Pfam" id="PF00083">
    <property type="entry name" value="Sugar_tr"/>
    <property type="match status" value="1"/>
</dbReference>
<keyword evidence="5 9" id="KW-1133">Transmembrane helix</keyword>
<dbReference type="InterPro" id="IPR005828">
    <property type="entry name" value="MFS_sugar_transport-like"/>
</dbReference>
<dbReference type="OrthoDB" id="4540492at2759"/>
<dbReference type="FunFam" id="1.20.1250.20:FF:001511">
    <property type="entry name" value="Solute carrier family 2, facilitated glucose transporter member 5"/>
    <property type="match status" value="1"/>
</dbReference>
<evidence type="ECO:0000256" key="4">
    <source>
        <dbReference type="ARBA" id="ARBA00022692"/>
    </source>
</evidence>
<dbReference type="AlphaFoldDB" id="A0A482VMV9"/>
<feature type="domain" description="Major facilitator superfamily (MFS) profile" evidence="11">
    <location>
        <begin position="12"/>
        <end position="437"/>
    </location>
</feature>
<evidence type="ECO:0000256" key="7">
    <source>
        <dbReference type="ARBA" id="ARBA00023180"/>
    </source>
</evidence>
<dbReference type="PROSITE" id="PS50850">
    <property type="entry name" value="MFS"/>
    <property type="match status" value="1"/>
</dbReference>
<feature type="transmembrane region" description="Helical" evidence="9">
    <location>
        <begin position="183"/>
        <end position="202"/>
    </location>
</feature>
<feature type="transmembrane region" description="Helical" evidence="9">
    <location>
        <begin position="304"/>
        <end position="326"/>
    </location>
</feature>
<sequence>MSVLNSRLLTAILISTLGSGFQHGYHTGIINIPENIFRDWIFRILARRVDTVPDERDVNIIWSTTIAMFSVGGMLGGFLTSFFTNKCGCKGSLIWNNLIVVLGICILTVSQRVTSFELFMVGRFLVGINAGLNSGLCQMYLVDIAPLHIRGAVAGFYQLVITLGILLSHCSSCFLGTAEAWPFMFVIALLPAAFQLLSLPFCPESPKYLLITKEDETKAEKALQWLRKTTDVQHEMEQLKEEDNLVKELRPVTLKRMFTDVSLRSPLVVCLVLMFGQQLCGINAISIYFSTETFKEIGLEDRHGIYLTMSMGLLNVLATFLTLPLIDIFGRRTMLLTGFMGLSLDTIALTITLVLAHKEGSAPFLKYLSIIFEFVFVLFFSPGIGTIPWFITAEIFHHTARTLGVSIAVIGNWFANYIVSQTFNVVKVSIRWDIMYF</sequence>
<proteinExistence type="inferred from homology"/>
<dbReference type="PRINTS" id="PR00171">
    <property type="entry name" value="SUGRTRNSPORT"/>
</dbReference>
<feature type="transmembrane region" description="Helical" evidence="9">
    <location>
        <begin position="60"/>
        <end position="82"/>
    </location>
</feature>
<dbReference type="EMBL" id="QDEB01086726">
    <property type="protein sequence ID" value="RZC33698.1"/>
    <property type="molecule type" value="Genomic_DNA"/>
</dbReference>
<evidence type="ECO:0000256" key="5">
    <source>
        <dbReference type="ARBA" id="ARBA00022989"/>
    </source>
</evidence>
<dbReference type="InterPro" id="IPR005829">
    <property type="entry name" value="Sugar_transporter_CS"/>
</dbReference>
<organism evidence="12 13">
    <name type="scientific">Asbolus verrucosus</name>
    <name type="common">Desert ironclad beetle</name>
    <dbReference type="NCBI Taxonomy" id="1661398"/>
    <lineage>
        <taxon>Eukaryota</taxon>
        <taxon>Metazoa</taxon>
        <taxon>Ecdysozoa</taxon>
        <taxon>Arthropoda</taxon>
        <taxon>Hexapoda</taxon>
        <taxon>Insecta</taxon>
        <taxon>Pterygota</taxon>
        <taxon>Neoptera</taxon>
        <taxon>Endopterygota</taxon>
        <taxon>Coleoptera</taxon>
        <taxon>Polyphaga</taxon>
        <taxon>Cucujiformia</taxon>
        <taxon>Tenebrionidae</taxon>
        <taxon>Pimeliinae</taxon>
        <taxon>Asbolus</taxon>
    </lineage>
</organism>
<keyword evidence="4 9" id="KW-0812">Transmembrane</keyword>